<dbReference type="AlphaFoldDB" id="G3JGX0"/>
<dbReference type="EMBL" id="JH126402">
    <property type="protein sequence ID" value="EGX91526.1"/>
    <property type="molecule type" value="Genomic_DNA"/>
</dbReference>
<dbReference type="InterPro" id="IPR024661">
    <property type="entry name" value="RNA_pol_III_Rpc31"/>
</dbReference>
<name>G3JGX0_CORMM</name>
<proteinExistence type="inferred from homology"/>
<dbReference type="GeneID" id="18167702"/>
<feature type="region of interest" description="Disordered" evidence="5">
    <location>
        <begin position="1"/>
        <end position="40"/>
    </location>
</feature>
<evidence type="ECO:0000256" key="3">
    <source>
        <dbReference type="ARBA" id="ARBA00023242"/>
    </source>
</evidence>
<dbReference type="KEGG" id="cmt:CCM_05684"/>
<reference evidence="6 7" key="1">
    <citation type="journal article" date="2011" name="Genome Biol.">
        <title>Genome sequence of the insect pathogenic fungus Cordyceps militaris, a valued traditional Chinese medicine.</title>
        <authorList>
            <person name="Zheng P."/>
            <person name="Xia Y."/>
            <person name="Xiao G."/>
            <person name="Xiong C."/>
            <person name="Hu X."/>
            <person name="Zhang S."/>
            <person name="Zheng H."/>
            <person name="Huang Y."/>
            <person name="Zhou Y."/>
            <person name="Wang S."/>
            <person name="Zhao G.P."/>
            <person name="Liu X."/>
            <person name="St Leger R.J."/>
            <person name="Wang C."/>
        </authorList>
    </citation>
    <scope>NUCLEOTIDE SEQUENCE [LARGE SCALE GENOMIC DNA]</scope>
    <source>
        <strain evidence="6 7">CM01</strain>
    </source>
</reference>
<dbReference type="VEuPathDB" id="FungiDB:CCM_05684"/>
<comment type="subunit">
    <text evidence="4">Component of the RNA polymerase III (Pol III) complex.</text>
</comment>
<evidence type="ECO:0000256" key="1">
    <source>
        <dbReference type="ARBA" id="ARBA00004123"/>
    </source>
</evidence>
<gene>
    <name evidence="6" type="ORF">CCM_05684</name>
</gene>
<dbReference type="OrthoDB" id="5377312at2759"/>
<keyword evidence="3 4" id="KW-0539">Nucleus</keyword>
<evidence type="ECO:0000313" key="7">
    <source>
        <dbReference type="Proteomes" id="UP000001610"/>
    </source>
</evidence>
<keyword evidence="6" id="KW-0804">Transcription</keyword>
<dbReference type="STRING" id="983644.G3JGX0"/>
<sequence length="297" mass="31948">MSRGGGRGGGRGGRGGGRGGRPNVPWDTGDEPDARPSELFPSALANSAPCAAISCASPNANSRCPLAKPYTVPVPRSLTTAESDSVHYMLLLRRQVHSSPLYTSKRTSLTDPTAPRKIYGQAQKNAVYGVKNKASQDPFTSMPIYSQKFVREERALPDWSARPVCRELFPHELLETIDGGGASGGGGVDAAPRKKRRLELSRVSALPNAEEAFNMPSLAADGDAEHGQTLLDKLEALRDEEGDEAEGDDEEAPEEEEEDEIYDDEDAGDYDAEQFFDNGEDFGDEYGDGDDGGEGTY</sequence>
<evidence type="ECO:0000256" key="5">
    <source>
        <dbReference type="SAM" id="MobiDB-lite"/>
    </source>
</evidence>
<dbReference type="PANTHER" id="PTHR15367:SF2">
    <property type="entry name" value="DNA-DIRECTED RNA POLYMERASE III SUBUNIT"/>
    <property type="match status" value="1"/>
</dbReference>
<feature type="compositionally biased region" description="Acidic residues" evidence="5">
    <location>
        <begin position="240"/>
        <end position="297"/>
    </location>
</feature>
<feature type="compositionally biased region" description="Gly residues" evidence="5">
    <location>
        <begin position="1"/>
        <end position="20"/>
    </location>
</feature>
<dbReference type="PANTHER" id="PTHR15367">
    <property type="entry name" value="DNA-DIRECTED RNA POLYMERASE III"/>
    <property type="match status" value="1"/>
</dbReference>
<evidence type="ECO:0000256" key="2">
    <source>
        <dbReference type="ARBA" id="ARBA00008352"/>
    </source>
</evidence>
<keyword evidence="6" id="KW-0240">DNA-directed RNA polymerase</keyword>
<organism evidence="6 7">
    <name type="scientific">Cordyceps militaris (strain CM01)</name>
    <name type="common">Caterpillar fungus</name>
    <dbReference type="NCBI Taxonomy" id="983644"/>
    <lineage>
        <taxon>Eukaryota</taxon>
        <taxon>Fungi</taxon>
        <taxon>Dikarya</taxon>
        <taxon>Ascomycota</taxon>
        <taxon>Pezizomycotina</taxon>
        <taxon>Sordariomycetes</taxon>
        <taxon>Hypocreomycetidae</taxon>
        <taxon>Hypocreales</taxon>
        <taxon>Cordycipitaceae</taxon>
        <taxon>Cordyceps</taxon>
    </lineage>
</organism>
<evidence type="ECO:0000313" key="6">
    <source>
        <dbReference type="EMBL" id="EGX91526.1"/>
    </source>
</evidence>
<accession>G3JGX0</accession>
<keyword evidence="7" id="KW-1185">Reference proteome</keyword>
<protein>
    <recommendedName>
        <fullName evidence="4">DNA-directed RNA polymerase III subunit</fullName>
    </recommendedName>
</protein>
<dbReference type="Proteomes" id="UP000001610">
    <property type="component" value="Unassembled WGS sequence"/>
</dbReference>
<dbReference type="RefSeq" id="XP_006670891.1">
    <property type="nucleotide sequence ID" value="XM_006670828.1"/>
</dbReference>
<dbReference type="PIRSF" id="PIRSF000777">
    <property type="entry name" value="RNA_polIII_C31"/>
    <property type="match status" value="1"/>
</dbReference>
<dbReference type="InParanoid" id="G3JGX0"/>
<comment type="subcellular location">
    <subcellularLocation>
        <location evidence="1 4">Nucleus</location>
    </subcellularLocation>
</comment>
<evidence type="ECO:0000256" key="4">
    <source>
        <dbReference type="PIRNR" id="PIRNR000777"/>
    </source>
</evidence>
<dbReference type="eggNOG" id="ENOG502RZ0V">
    <property type="taxonomic scope" value="Eukaryota"/>
</dbReference>
<comment type="function">
    <text evidence="4">DNA-dependent RNA polymerase catalyzes the transcription of DNA into RNA using the four ribonucleoside triphosphates as substrates. Specific peripheric component of RNA polymerase III which synthesizes small RNAs, such as 5S rRNA and tRNAs.</text>
</comment>
<dbReference type="OMA" id="EWSSRPV"/>
<comment type="similarity">
    <text evidence="2 4">Belongs to the eukaryotic RPC7 RNA polymerase subunit family.</text>
</comment>
<dbReference type="GO" id="GO:0006383">
    <property type="term" value="P:transcription by RNA polymerase III"/>
    <property type="evidence" value="ECO:0007669"/>
    <property type="project" value="UniProtKB-UniRule"/>
</dbReference>
<feature type="region of interest" description="Disordered" evidence="5">
    <location>
        <begin position="218"/>
        <end position="297"/>
    </location>
</feature>
<dbReference type="HOGENOM" id="CLU_072641_1_0_1"/>
<dbReference type="Pfam" id="PF11705">
    <property type="entry name" value="RNA_pol_3_Rpc31"/>
    <property type="match status" value="1"/>
</dbReference>
<dbReference type="GO" id="GO:0005666">
    <property type="term" value="C:RNA polymerase III complex"/>
    <property type="evidence" value="ECO:0007669"/>
    <property type="project" value="UniProtKB-UniRule"/>
</dbReference>